<sequence>FSTKKYWEILGKPPENCALAVGYQGTTEGTKKTE</sequence>
<evidence type="ECO:0000313" key="1">
    <source>
        <dbReference type="EMBL" id="EJW91584.1"/>
    </source>
</evidence>
<protein>
    <submittedName>
        <fullName evidence="1">Uncharacterized protein</fullName>
    </submittedName>
</protein>
<comment type="caution">
    <text evidence="1">The sequence shown here is derived from an EMBL/GenBank/DDBJ whole genome shotgun (WGS) entry which is preliminary data.</text>
</comment>
<proteinExistence type="predicted"/>
<dbReference type="EMBL" id="AMCI01008081">
    <property type="protein sequence ID" value="EJW91584.1"/>
    <property type="molecule type" value="Genomic_DNA"/>
</dbReference>
<feature type="non-terminal residue" evidence="1">
    <location>
        <position position="1"/>
    </location>
</feature>
<dbReference type="AlphaFoldDB" id="J9FW78"/>
<name>J9FW78_9ZZZZ</name>
<reference evidence="1" key="1">
    <citation type="journal article" date="2012" name="PLoS ONE">
        <title>Gene sets for utilization of primary and secondary nutrition supplies in the distal gut of endangered iberian lynx.</title>
        <authorList>
            <person name="Alcaide M."/>
            <person name="Messina E."/>
            <person name="Richter M."/>
            <person name="Bargiela R."/>
            <person name="Peplies J."/>
            <person name="Huws S.A."/>
            <person name="Newbold C.J."/>
            <person name="Golyshin P.N."/>
            <person name="Simon M.A."/>
            <person name="Lopez G."/>
            <person name="Yakimov M.M."/>
            <person name="Ferrer M."/>
        </authorList>
    </citation>
    <scope>NUCLEOTIDE SEQUENCE</scope>
</reference>
<gene>
    <name evidence="1" type="ORF">EVA_20308</name>
</gene>
<accession>J9FW78</accession>
<organism evidence="1">
    <name type="scientific">gut metagenome</name>
    <dbReference type="NCBI Taxonomy" id="749906"/>
    <lineage>
        <taxon>unclassified sequences</taxon>
        <taxon>metagenomes</taxon>
        <taxon>organismal metagenomes</taxon>
    </lineage>
</organism>